<evidence type="ECO:0000256" key="1">
    <source>
        <dbReference type="SAM" id="MobiDB-lite"/>
    </source>
</evidence>
<dbReference type="AlphaFoldDB" id="A0A2T0RH21"/>
<proteinExistence type="predicted"/>
<dbReference type="EMBL" id="PVTE01000058">
    <property type="protein sequence ID" value="PRY20400.1"/>
    <property type="molecule type" value="Genomic_DNA"/>
</dbReference>
<accession>A0A2T0RH21</accession>
<feature type="compositionally biased region" description="Polar residues" evidence="1">
    <location>
        <begin position="67"/>
        <end position="76"/>
    </location>
</feature>
<protein>
    <submittedName>
        <fullName evidence="2">Uncharacterized protein</fullName>
    </submittedName>
</protein>
<feature type="region of interest" description="Disordered" evidence="1">
    <location>
        <begin position="63"/>
        <end position="84"/>
    </location>
</feature>
<gene>
    <name evidence="2" type="ORF">CLV58_1587</name>
</gene>
<evidence type="ECO:0000313" key="3">
    <source>
        <dbReference type="Proteomes" id="UP000238375"/>
    </source>
</evidence>
<sequence>MNTYQHPLTREQIQQAISLLPDEEYNKLTDWLTDHDFQRWDKQIDNELESGRLDNLTDELHQEYSDGKTQPLSMPLSSAVLHRA</sequence>
<reference evidence="2 3" key="1">
    <citation type="submission" date="2018-03" db="EMBL/GenBank/DDBJ databases">
        <title>Genomic Encyclopedia of Archaeal and Bacterial Type Strains, Phase II (KMG-II): from individual species to whole genera.</title>
        <authorList>
            <person name="Goeker M."/>
        </authorList>
    </citation>
    <scope>NUCLEOTIDE SEQUENCE [LARGE SCALE GENOMIC DNA]</scope>
    <source>
        <strain evidence="2 3">DSM 28354</strain>
    </source>
</reference>
<keyword evidence="3" id="KW-1185">Reference proteome</keyword>
<name>A0A2T0RH21_9BACT</name>
<dbReference type="RefSeq" id="WP_245882490.1">
    <property type="nucleotide sequence ID" value="NZ_PVTE01000058.1"/>
</dbReference>
<evidence type="ECO:0000313" key="2">
    <source>
        <dbReference type="EMBL" id="PRY20400.1"/>
    </source>
</evidence>
<comment type="caution">
    <text evidence="2">The sequence shown here is derived from an EMBL/GenBank/DDBJ whole genome shotgun (WGS) entry which is preliminary data.</text>
</comment>
<organism evidence="2 3">
    <name type="scientific">Spirosoma oryzae</name>
    <dbReference type="NCBI Taxonomy" id="1469603"/>
    <lineage>
        <taxon>Bacteria</taxon>
        <taxon>Pseudomonadati</taxon>
        <taxon>Bacteroidota</taxon>
        <taxon>Cytophagia</taxon>
        <taxon>Cytophagales</taxon>
        <taxon>Cytophagaceae</taxon>
        <taxon>Spirosoma</taxon>
    </lineage>
</organism>
<dbReference type="Proteomes" id="UP000238375">
    <property type="component" value="Unassembled WGS sequence"/>
</dbReference>